<keyword evidence="1" id="KW-0472">Membrane</keyword>
<dbReference type="AlphaFoldDB" id="A0A0G0MKS7"/>
<evidence type="ECO:0000313" key="3">
    <source>
        <dbReference type="Proteomes" id="UP000034498"/>
    </source>
</evidence>
<accession>A0A0G0MKS7</accession>
<evidence type="ECO:0000256" key="1">
    <source>
        <dbReference type="SAM" id="Phobius"/>
    </source>
</evidence>
<protein>
    <submittedName>
        <fullName evidence="2">Uncharacterized protein</fullName>
    </submittedName>
</protein>
<organism evidence="2 3">
    <name type="scientific">Berkelbacteria bacterium GW2011_GWB1_38_5</name>
    <dbReference type="NCBI Taxonomy" id="1618336"/>
    <lineage>
        <taxon>Bacteria</taxon>
        <taxon>Candidatus Berkelbacteria</taxon>
    </lineage>
</organism>
<proteinExistence type="predicted"/>
<gene>
    <name evidence="2" type="ORF">US94_C0007G0001</name>
</gene>
<evidence type="ECO:0000313" key="2">
    <source>
        <dbReference type="EMBL" id="KKQ74324.1"/>
    </source>
</evidence>
<dbReference type="Proteomes" id="UP000034498">
    <property type="component" value="Unassembled WGS sequence"/>
</dbReference>
<keyword evidence="1" id="KW-1133">Transmembrane helix</keyword>
<name>A0A0G0MKS7_9BACT</name>
<keyword evidence="1" id="KW-0812">Transmembrane</keyword>
<dbReference type="EMBL" id="LBUX01000007">
    <property type="protein sequence ID" value="KKQ74324.1"/>
    <property type="molecule type" value="Genomic_DNA"/>
</dbReference>
<feature type="transmembrane region" description="Helical" evidence="1">
    <location>
        <begin position="7"/>
        <end position="32"/>
    </location>
</feature>
<sequence length="168" mass="18480">MVNQKSNITLIVVIIVLAIIAVAGIATATYFWGKSKGNATPSPKISATVTSKVTSTPQFNEESAKQVVENFMKYSLGTLPGAEVNYEKARAYLSDNMKAQYPDDNWVPMLYGIQDGPTSVKFISENDTGDSVVLRYDPTWGEMSSGWAFTLEKDNNKWFITGFSNTAQ</sequence>
<comment type="caution">
    <text evidence="2">The sequence shown here is derived from an EMBL/GenBank/DDBJ whole genome shotgun (WGS) entry which is preliminary data.</text>
</comment>
<reference evidence="2 3" key="1">
    <citation type="journal article" date="2015" name="Nature">
        <title>rRNA introns, odd ribosomes, and small enigmatic genomes across a large radiation of phyla.</title>
        <authorList>
            <person name="Brown C.T."/>
            <person name="Hug L.A."/>
            <person name="Thomas B.C."/>
            <person name="Sharon I."/>
            <person name="Castelle C.J."/>
            <person name="Singh A."/>
            <person name="Wilkins M.J."/>
            <person name="Williams K.H."/>
            <person name="Banfield J.F."/>
        </authorList>
    </citation>
    <scope>NUCLEOTIDE SEQUENCE [LARGE SCALE GENOMIC DNA]</scope>
</reference>